<dbReference type="EMBL" id="CP110422">
    <property type="protein sequence ID" value="WAQ82506.1"/>
    <property type="molecule type" value="Genomic_DNA"/>
</dbReference>
<dbReference type="GeneID" id="77807778"/>
<dbReference type="Proteomes" id="UP001164743">
    <property type="component" value="Chromosome 2A"/>
</dbReference>
<name>A0ABY7CBD1_9BASI</name>
<evidence type="ECO:0000313" key="2">
    <source>
        <dbReference type="Proteomes" id="UP001164743"/>
    </source>
</evidence>
<gene>
    <name evidence="1" type="ORF">PtA15_2A823</name>
</gene>
<reference evidence="1" key="1">
    <citation type="submission" date="2022-10" db="EMBL/GenBank/DDBJ databases">
        <title>Puccinia triticina Genome sequencing and assembly.</title>
        <authorList>
            <person name="Li C."/>
        </authorList>
    </citation>
    <scope>NUCLEOTIDE SEQUENCE</scope>
    <source>
        <strain evidence="1">Pt15</strain>
    </source>
</reference>
<dbReference type="RefSeq" id="XP_053018061.1">
    <property type="nucleotide sequence ID" value="XM_053166883.1"/>
</dbReference>
<protein>
    <submittedName>
        <fullName evidence="1">Uncharacterized protein</fullName>
    </submittedName>
</protein>
<organism evidence="1 2">
    <name type="scientific">Puccinia triticina</name>
    <dbReference type="NCBI Taxonomy" id="208348"/>
    <lineage>
        <taxon>Eukaryota</taxon>
        <taxon>Fungi</taxon>
        <taxon>Dikarya</taxon>
        <taxon>Basidiomycota</taxon>
        <taxon>Pucciniomycotina</taxon>
        <taxon>Pucciniomycetes</taxon>
        <taxon>Pucciniales</taxon>
        <taxon>Pucciniaceae</taxon>
        <taxon>Puccinia</taxon>
    </lineage>
</organism>
<accession>A0ABY7CBD1</accession>
<evidence type="ECO:0000313" key="1">
    <source>
        <dbReference type="EMBL" id="WAQ82506.1"/>
    </source>
</evidence>
<sequence length="148" mass="16349">MSALLVDPQSDSLIGEATMKFFGKFIPVRRVAQSLRLPDGTHPQATETYAQSSGVWTRGRKIFGIRLVTSNNSNTPLEQGKPYFIEGQITGSTFLKVPKFTWVAGDERVSNIGLHYSEWERVAEATVSFASILVTDSESSSSELNNDF</sequence>
<proteinExistence type="predicted"/>
<keyword evidence="2" id="KW-1185">Reference proteome</keyword>